<feature type="non-terminal residue" evidence="1">
    <location>
        <position position="1"/>
    </location>
</feature>
<proteinExistence type="predicted"/>
<dbReference type="EMBL" id="QJKJ01008275">
    <property type="protein sequence ID" value="RDX80263.1"/>
    <property type="molecule type" value="Genomic_DNA"/>
</dbReference>
<dbReference type="OrthoDB" id="778454at2759"/>
<evidence type="ECO:0000313" key="2">
    <source>
        <dbReference type="Proteomes" id="UP000257109"/>
    </source>
</evidence>
<sequence length="115" mass="14007">MPQELRLIDTDSEPEVEINITLLDAKKKIPKYAKFLKELYVHKRKRSGIERHNVDVDQKRKIHYWSTTSTAKEVLRPRNFLCPMYHWQLYHQWHAGLRSFNYCHANINLKILEFW</sequence>
<dbReference type="Proteomes" id="UP000257109">
    <property type="component" value="Unassembled WGS sequence"/>
</dbReference>
<organism evidence="1 2">
    <name type="scientific">Mucuna pruriens</name>
    <name type="common">Velvet bean</name>
    <name type="synonym">Dolichos pruriens</name>
    <dbReference type="NCBI Taxonomy" id="157652"/>
    <lineage>
        <taxon>Eukaryota</taxon>
        <taxon>Viridiplantae</taxon>
        <taxon>Streptophyta</taxon>
        <taxon>Embryophyta</taxon>
        <taxon>Tracheophyta</taxon>
        <taxon>Spermatophyta</taxon>
        <taxon>Magnoliopsida</taxon>
        <taxon>eudicotyledons</taxon>
        <taxon>Gunneridae</taxon>
        <taxon>Pentapetalae</taxon>
        <taxon>rosids</taxon>
        <taxon>fabids</taxon>
        <taxon>Fabales</taxon>
        <taxon>Fabaceae</taxon>
        <taxon>Papilionoideae</taxon>
        <taxon>50 kb inversion clade</taxon>
        <taxon>NPAAA clade</taxon>
        <taxon>indigoferoid/millettioid clade</taxon>
        <taxon>Phaseoleae</taxon>
        <taxon>Mucuna</taxon>
    </lineage>
</organism>
<evidence type="ECO:0000313" key="1">
    <source>
        <dbReference type="EMBL" id="RDX80263.1"/>
    </source>
</evidence>
<gene>
    <name evidence="1" type="ORF">CR513_39212</name>
</gene>
<reference evidence="1" key="1">
    <citation type="submission" date="2018-05" db="EMBL/GenBank/DDBJ databases">
        <title>Draft genome of Mucuna pruriens seed.</title>
        <authorList>
            <person name="Nnadi N.E."/>
            <person name="Vos R."/>
            <person name="Hasami M.H."/>
            <person name="Devisetty U.K."/>
            <person name="Aguiy J.C."/>
        </authorList>
    </citation>
    <scope>NUCLEOTIDE SEQUENCE [LARGE SCALE GENOMIC DNA]</scope>
    <source>
        <strain evidence="1">JCA_2017</strain>
    </source>
</reference>
<keyword evidence="2" id="KW-1185">Reference proteome</keyword>
<accession>A0A371FQA7</accession>
<protein>
    <submittedName>
        <fullName evidence="1">Uncharacterized protein</fullName>
    </submittedName>
</protein>
<comment type="caution">
    <text evidence="1">The sequence shown here is derived from an EMBL/GenBank/DDBJ whole genome shotgun (WGS) entry which is preliminary data.</text>
</comment>
<name>A0A371FQA7_MUCPR</name>
<dbReference type="AlphaFoldDB" id="A0A371FQA7"/>